<evidence type="ECO:0000256" key="1">
    <source>
        <dbReference type="ARBA" id="ARBA00023125"/>
    </source>
</evidence>
<organism evidence="5 7">
    <name type="scientific">Enterobacter ludwigii</name>
    <dbReference type="NCBI Taxonomy" id="299767"/>
    <lineage>
        <taxon>Bacteria</taxon>
        <taxon>Pseudomonadati</taxon>
        <taxon>Pseudomonadota</taxon>
        <taxon>Gammaproteobacteria</taxon>
        <taxon>Enterobacterales</taxon>
        <taxon>Enterobacteriaceae</taxon>
        <taxon>Enterobacter</taxon>
        <taxon>Enterobacter cloacae complex</taxon>
    </lineage>
</organism>
<proteinExistence type="predicted"/>
<dbReference type="SUPFAM" id="SSF46894">
    <property type="entry name" value="C-terminal effector domain of the bipartite response regulators"/>
    <property type="match status" value="1"/>
</dbReference>
<dbReference type="KEGG" id="eec:EcWSU1_02996"/>
<feature type="transmembrane region" description="Helical" evidence="3">
    <location>
        <begin position="132"/>
        <end position="153"/>
    </location>
</feature>
<feature type="DNA-binding region" description="OmpR/PhoB-type" evidence="2">
    <location>
        <begin position="1"/>
        <end position="100"/>
    </location>
</feature>
<dbReference type="GO" id="GO:0006355">
    <property type="term" value="P:regulation of DNA-templated transcription"/>
    <property type="evidence" value="ECO:0007669"/>
    <property type="project" value="InterPro"/>
</dbReference>
<dbReference type="InterPro" id="IPR001867">
    <property type="entry name" value="OmpR/PhoB-type_DNA-bd"/>
</dbReference>
<dbReference type="Gene3D" id="1.10.10.10">
    <property type="entry name" value="Winged helix-like DNA-binding domain superfamily/Winged helix DNA-binding domain"/>
    <property type="match status" value="1"/>
</dbReference>
<evidence type="ECO:0000259" key="4">
    <source>
        <dbReference type="PROSITE" id="PS51755"/>
    </source>
</evidence>
<dbReference type="GeneID" id="45816070"/>
<dbReference type="InterPro" id="IPR016032">
    <property type="entry name" value="Sig_transdc_resp-reg_C-effctor"/>
</dbReference>
<reference evidence="6 8" key="2">
    <citation type="submission" date="2023-01" db="EMBL/GenBank/DDBJ databases">
        <title>Genome sequence resource and annotation of Enterobacter ludwigii, an economically important pathogen of seedling wilt with strawberry.</title>
        <authorList>
            <person name="Xie Y."/>
        </authorList>
    </citation>
    <scope>NUCLEOTIDE SEQUENCE [LARGE SCALE GENOMIC DNA]</scope>
    <source>
        <strain evidence="6 8">CM-TZ4</strain>
    </source>
</reference>
<dbReference type="KEGG" id="elg:BH714_11065"/>
<accession>G8LIY3</accession>
<protein>
    <submittedName>
        <fullName evidence="5">Transcriptional Regulator CadC</fullName>
    </submittedName>
    <submittedName>
        <fullName evidence="6">Winged helix-turn-helix domain-containing protein</fullName>
    </submittedName>
</protein>
<dbReference type="Pfam" id="PF00486">
    <property type="entry name" value="Trans_reg_C"/>
    <property type="match status" value="1"/>
</dbReference>
<dbReference type="EMBL" id="CP116347">
    <property type="protein sequence ID" value="WCE11692.1"/>
    <property type="molecule type" value="Genomic_DNA"/>
</dbReference>
<dbReference type="CDD" id="cd00383">
    <property type="entry name" value="trans_reg_C"/>
    <property type="match status" value="1"/>
</dbReference>
<dbReference type="EMBL" id="CP002886">
    <property type="protein sequence ID" value="AEW74424.1"/>
    <property type="molecule type" value="Genomic_DNA"/>
</dbReference>
<evidence type="ECO:0000313" key="8">
    <source>
        <dbReference type="Proteomes" id="UP001210538"/>
    </source>
</evidence>
<dbReference type="GO" id="GO:0003677">
    <property type="term" value="F:DNA binding"/>
    <property type="evidence" value="ECO:0007669"/>
    <property type="project" value="UniProtKB-UniRule"/>
</dbReference>
<dbReference type="eggNOG" id="COG3710">
    <property type="taxonomic scope" value="Bacteria"/>
</dbReference>
<evidence type="ECO:0000256" key="3">
    <source>
        <dbReference type="SAM" id="Phobius"/>
    </source>
</evidence>
<keyword evidence="8" id="KW-1185">Reference proteome</keyword>
<dbReference type="SMART" id="SM00862">
    <property type="entry name" value="Trans_reg_C"/>
    <property type="match status" value="1"/>
</dbReference>
<dbReference type="AlphaFoldDB" id="G8LIY3"/>
<name>G8LIY3_9ENTR</name>
<dbReference type="GO" id="GO:0000160">
    <property type="term" value="P:phosphorelay signal transduction system"/>
    <property type="evidence" value="ECO:0007669"/>
    <property type="project" value="InterPro"/>
</dbReference>
<keyword evidence="1 2" id="KW-0238">DNA-binding</keyword>
<evidence type="ECO:0000313" key="6">
    <source>
        <dbReference type="EMBL" id="WCE11692.1"/>
    </source>
</evidence>
<keyword evidence="3" id="KW-0472">Membrane</keyword>
<dbReference type="Proteomes" id="UP000007838">
    <property type="component" value="Chromosome"/>
</dbReference>
<dbReference type="InterPro" id="IPR036388">
    <property type="entry name" value="WH-like_DNA-bd_sf"/>
</dbReference>
<dbReference type="PROSITE" id="PS51755">
    <property type="entry name" value="OMPR_PHOB"/>
    <property type="match status" value="1"/>
</dbReference>
<evidence type="ECO:0000256" key="2">
    <source>
        <dbReference type="PROSITE-ProRule" id="PRU01091"/>
    </source>
</evidence>
<dbReference type="HOGENOM" id="CLU_075545_1_1_6"/>
<gene>
    <name evidence="5" type="primary">yqeI</name>
    <name evidence="5" type="ORF">EcWSU1_02996</name>
    <name evidence="6" type="ORF">PHA72_16595</name>
</gene>
<dbReference type="RefSeq" id="WP_014170839.1">
    <property type="nucleotide sequence ID" value="NC_016514.1"/>
</dbReference>
<feature type="domain" description="OmpR/PhoB-type" evidence="4">
    <location>
        <begin position="1"/>
        <end position="100"/>
    </location>
</feature>
<dbReference type="Proteomes" id="UP001210538">
    <property type="component" value="Chromosome"/>
</dbReference>
<evidence type="ECO:0000313" key="7">
    <source>
        <dbReference type="Proteomes" id="UP000007838"/>
    </source>
</evidence>
<reference evidence="5 7" key="1">
    <citation type="journal article" date="2011" name="Stand. Genomic Sci.">
        <title>Complete genome of the onion pathogen Enterobacter cloacae EcWSU1.</title>
        <authorList>
            <person name="Humann J.L."/>
            <person name="Wildung M."/>
            <person name="Cheng C.H."/>
            <person name="Lee T."/>
            <person name="Stewart J.E."/>
            <person name="Drew J.C."/>
            <person name="Triplett E.W."/>
            <person name="Main D."/>
            <person name="Schroeder B.K."/>
        </authorList>
    </citation>
    <scope>NUCLEOTIDE SEQUENCE [LARGE SCALE GENOMIC DNA]</scope>
    <source>
        <strain evidence="5 7">EcWSU1</strain>
    </source>
</reference>
<sequence length="242" mass="26813">MKKIINDHIVYDSETRALSVQGERVVLSAATARLLELFIANNRKQLHRDLIIEEVWGRYGLIPSGHSLNKNVSILRKTLAELGMDNLIATIPREGFVFQAQIENVKEDALPHSITALTSATKPGLRRYGKTIVGGMLGISLVISGFVLLPKLLRDTDGVVHVQKSGSCEIFTTDDNSVEKISTFLNSSRWQQFKSICKGRNKVIVFYDDNGLSAGNKLKESFFSICTLGSRGVAHACENYVF</sequence>
<keyword evidence="3" id="KW-0812">Transmembrane</keyword>
<evidence type="ECO:0000313" key="5">
    <source>
        <dbReference type="EMBL" id="AEW74424.1"/>
    </source>
</evidence>
<keyword evidence="3" id="KW-1133">Transmembrane helix</keyword>